<dbReference type="Proteomes" id="UP001652461">
    <property type="component" value="Unassembled WGS sequence"/>
</dbReference>
<protein>
    <submittedName>
        <fullName evidence="1">Cyclic-di-AMP receptor</fullName>
    </submittedName>
</protein>
<dbReference type="PANTHER" id="PTHR38456">
    <property type="entry name" value="CYCLIC DI-AMP RECEPTOR A"/>
    <property type="match status" value="1"/>
</dbReference>
<proteinExistence type="predicted"/>
<evidence type="ECO:0000313" key="2">
    <source>
        <dbReference type="Proteomes" id="UP001652461"/>
    </source>
</evidence>
<accession>A0ABT2RT00</accession>
<name>A0ABT2RT00_9FIRM</name>
<dbReference type="SUPFAM" id="SSF54913">
    <property type="entry name" value="GlnB-like"/>
    <property type="match status" value="1"/>
</dbReference>
<organism evidence="1 2">
    <name type="scientific">Laedolimicola ammoniilytica</name>
    <dbReference type="NCBI Taxonomy" id="2981771"/>
    <lineage>
        <taxon>Bacteria</taxon>
        <taxon>Bacillati</taxon>
        <taxon>Bacillota</taxon>
        <taxon>Clostridia</taxon>
        <taxon>Lachnospirales</taxon>
        <taxon>Lachnospiraceae</taxon>
        <taxon>Laedolimicola</taxon>
    </lineage>
</organism>
<comment type="caution">
    <text evidence="1">The sequence shown here is derived from an EMBL/GenBank/DDBJ whole genome shotgun (WGS) entry which is preliminary data.</text>
</comment>
<dbReference type="PANTHER" id="PTHR38456:SF1">
    <property type="entry name" value="CYCLIC DI-AMP RECEPTOR A"/>
    <property type="match status" value="1"/>
</dbReference>
<dbReference type="EMBL" id="JAOQKC010000001">
    <property type="protein sequence ID" value="MCU6695451.1"/>
    <property type="molecule type" value="Genomic_DNA"/>
</dbReference>
<evidence type="ECO:0000313" key="1">
    <source>
        <dbReference type="EMBL" id="MCU6695451.1"/>
    </source>
</evidence>
<keyword evidence="1" id="KW-0675">Receptor</keyword>
<dbReference type="InterPro" id="IPR015867">
    <property type="entry name" value="N-reg_PII/ATP_PRibTrfase_C"/>
</dbReference>
<sequence length="106" mass="12460">MKLMIVIVQEQDYAELATLLIRNRIHATRFETSGLYSNKKNETLFICVEDEQQEQILDYIRESCTERKESCQVWEYNGNMMVQVEKTLKIGGATIFISEVKDIMKF</sequence>
<keyword evidence="2" id="KW-1185">Reference proteome</keyword>
<dbReference type="InterPro" id="IPR010375">
    <property type="entry name" value="CdAMP_rec"/>
</dbReference>
<gene>
    <name evidence="1" type="ORF">OCV63_00860</name>
</gene>
<dbReference type="Gene3D" id="3.30.70.120">
    <property type="match status" value="1"/>
</dbReference>
<dbReference type="InterPro" id="IPR011322">
    <property type="entry name" value="N-reg_PII-like_a/b"/>
</dbReference>
<dbReference type="Pfam" id="PF06153">
    <property type="entry name" value="CdAMP_rec"/>
    <property type="match status" value="1"/>
</dbReference>
<reference evidence="1 2" key="1">
    <citation type="journal article" date="2021" name="ISME Commun">
        <title>Automated analysis of genomic sequences facilitates high-throughput and comprehensive description of bacteria.</title>
        <authorList>
            <person name="Hitch T.C.A."/>
        </authorList>
    </citation>
    <scope>NUCLEOTIDE SEQUENCE [LARGE SCALE GENOMIC DNA]</scope>
    <source>
        <strain evidence="1 2">Sanger_04</strain>
    </source>
</reference>
<dbReference type="RefSeq" id="WP_158361395.1">
    <property type="nucleotide sequence ID" value="NZ_JAOQKC010000001.1"/>
</dbReference>